<feature type="compositionally biased region" description="Basic and acidic residues" evidence="1">
    <location>
        <begin position="518"/>
        <end position="528"/>
    </location>
</feature>
<feature type="compositionally biased region" description="Low complexity" evidence="1">
    <location>
        <begin position="313"/>
        <end position="325"/>
    </location>
</feature>
<proteinExistence type="predicted"/>
<evidence type="ECO:0008006" key="4">
    <source>
        <dbReference type="Google" id="ProtNLM"/>
    </source>
</evidence>
<evidence type="ECO:0000313" key="3">
    <source>
        <dbReference type="Proteomes" id="UP000465221"/>
    </source>
</evidence>
<accession>A0A8H3XSD9</accession>
<feature type="compositionally biased region" description="Basic residues" evidence="1">
    <location>
        <begin position="477"/>
        <end position="486"/>
    </location>
</feature>
<reference evidence="2 3" key="1">
    <citation type="submission" date="2020-01" db="EMBL/GenBank/DDBJ databases">
        <title>Draft genome sequence of Aspergillus udagawae IFM 46972.</title>
        <authorList>
            <person name="Takahashi H."/>
            <person name="Yaguchi T."/>
        </authorList>
    </citation>
    <scope>NUCLEOTIDE SEQUENCE [LARGE SCALE GENOMIC DNA]</scope>
    <source>
        <strain evidence="2 3">IFM 46972</strain>
    </source>
</reference>
<feature type="region of interest" description="Disordered" evidence="1">
    <location>
        <begin position="472"/>
        <end position="576"/>
    </location>
</feature>
<name>A0A8H3XSD9_9EURO</name>
<feature type="compositionally biased region" description="Gly residues" evidence="1">
    <location>
        <begin position="223"/>
        <end position="233"/>
    </location>
</feature>
<feature type="region of interest" description="Disordered" evidence="1">
    <location>
        <begin position="1"/>
        <end position="24"/>
    </location>
</feature>
<feature type="region of interest" description="Disordered" evidence="1">
    <location>
        <begin position="121"/>
        <end position="154"/>
    </location>
</feature>
<feature type="compositionally biased region" description="Polar residues" evidence="1">
    <location>
        <begin position="336"/>
        <end position="370"/>
    </location>
</feature>
<feature type="compositionally biased region" description="Polar residues" evidence="1">
    <location>
        <begin position="1"/>
        <end position="16"/>
    </location>
</feature>
<sequence length="576" mass="61481">MTMTATLNGMYNSAPDTPSPVYPDRLIRPLPKRTLRSRLSPEAADSILYPPAPPATQLFYGTSADHGEVVNDSKVYVQQSLDTDAHDHIAERETHHTYENSLDLESGDEDGPVVVRRSAGFRGSSLSPSAARIQPHAPSGKVEGLPIKSPSTGPDGYDAFENTNNKKKRKIPTPGNLGGHHSTLSPEFANMGLASSAQAASTTIHEVNNVGTYYGTGSPASPGLGGISGPGRGRLGRHPSRSGPSRNSLSVHSQIGWPAARAAGRRDGMLSTSAPAGDPTAKSDQGIISAAIANAAAFSSPPRGQGGTSLLEQQTTPTKTQFTFTCESDSSKGMALQSQSLYPAPQRSSAPLASQTPRGISTQGTQTSPSMAAHGNQQPQHPHQQAPGAESPGTGKKKRRSQGSIYALAARQRKIQQQYANLHHPPSPEDIWICEFCEYESIFGRPPEALIRQYEIKDRKERKRLAEKKRLLEKAKMKGRKGKKATKNAAKSAAAHQTVYDQGYDRASVDHSSVAGHGAHDDEYLGHEYDDEPLPMPPPAPPNSFKSPPAPGHLIKPTTPPPHMQASIDAASTRPP</sequence>
<feature type="region of interest" description="Disordered" evidence="1">
    <location>
        <begin position="298"/>
        <end position="404"/>
    </location>
</feature>
<gene>
    <name evidence="2" type="ORF">IFM46972_11478</name>
</gene>
<feature type="region of interest" description="Disordered" evidence="1">
    <location>
        <begin position="217"/>
        <end position="283"/>
    </location>
</feature>
<protein>
    <recommendedName>
        <fullName evidence="4">Protein IBD2</fullName>
    </recommendedName>
</protein>
<feature type="compositionally biased region" description="Polar residues" evidence="1">
    <location>
        <begin position="242"/>
        <end position="253"/>
    </location>
</feature>
<evidence type="ECO:0000313" key="2">
    <source>
        <dbReference type="EMBL" id="GFF59801.1"/>
    </source>
</evidence>
<organism evidence="2 3">
    <name type="scientific">Aspergillus udagawae</name>
    <dbReference type="NCBI Taxonomy" id="91492"/>
    <lineage>
        <taxon>Eukaryota</taxon>
        <taxon>Fungi</taxon>
        <taxon>Dikarya</taxon>
        <taxon>Ascomycota</taxon>
        <taxon>Pezizomycotina</taxon>
        <taxon>Eurotiomycetes</taxon>
        <taxon>Eurotiomycetidae</taxon>
        <taxon>Eurotiales</taxon>
        <taxon>Aspergillaceae</taxon>
        <taxon>Aspergillus</taxon>
        <taxon>Aspergillus subgen. Fumigati</taxon>
    </lineage>
</organism>
<evidence type="ECO:0000256" key="1">
    <source>
        <dbReference type="SAM" id="MobiDB-lite"/>
    </source>
</evidence>
<dbReference type="Proteomes" id="UP000465221">
    <property type="component" value="Unassembled WGS sequence"/>
</dbReference>
<dbReference type="EMBL" id="BLKC01000236">
    <property type="protein sequence ID" value="GFF59801.1"/>
    <property type="molecule type" value="Genomic_DNA"/>
</dbReference>
<comment type="caution">
    <text evidence="2">The sequence shown here is derived from an EMBL/GenBank/DDBJ whole genome shotgun (WGS) entry which is preliminary data.</text>
</comment>
<feature type="compositionally biased region" description="Low complexity" evidence="1">
    <location>
        <begin position="372"/>
        <end position="389"/>
    </location>
</feature>
<dbReference type="AlphaFoldDB" id="A0A8H3XSD9"/>